<dbReference type="GO" id="GO:0016020">
    <property type="term" value="C:membrane"/>
    <property type="evidence" value="ECO:0007669"/>
    <property type="project" value="UniProtKB-SubCell"/>
</dbReference>
<keyword evidence="4 5" id="KW-0472">Membrane</keyword>
<reference evidence="7 8" key="1">
    <citation type="journal article" date="2017" name="Int. J. Syst. Evol. Microbiol.">
        <title>Aquarickettsiella crustaci n. gen. n. sp. (Gammaproteobacteria: Legionellales: Coxiellaceae); a bacterial pathogen of the freshwater crustacean: Gammarus fossarum (Malacostraca: Amphipoda).</title>
        <authorList>
            <person name="Bojko J."/>
            <person name="Dunn A.M."/>
            <person name="Stebbing P.D."/>
            <person name="Van Aerle R."/>
            <person name="Bacela-Spychalska K."/>
            <person name="Bean T.P."/>
            <person name="Stentiford G.D."/>
        </authorList>
    </citation>
    <scope>NUCLEOTIDE SEQUENCE [LARGE SCALE GENOMIC DNA]</scope>
    <source>
        <strain evidence="7">RA15029</strain>
    </source>
</reference>
<dbReference type="Proteomes" id="UP000226429">
    <property type="component" value="Unassembled WGS sequence"/>
</dbReference>
<dbReference type="Pfam" id="PF04138">
    <property type="entry name" value="GtrA_DPMS_TM"/>
    <property type="match status" value="1"/>
</dbReference>
<evidence type="ECO:0000313" key="8">
    <source>
        <dbReference type="Proteomes" id="UP000226429"/>
    </source>
</evidence>
<feature type="transmembrane region" description="Helical" evidence="5">
    <location>
        <begin position="99"/>
        <end position="117"/>
    </location>
</feature>
<accession>A0A370CJD9</accession>
<evidence type="ECO:0000256" key="4">
    <source>
        <dbReference type="ARBA" id="ARBA00023136"/>
    </source>
</evidence>
<dbReference type="AlphaFoldDB" id="A0A370CJD9"/>
<dbReference type="GO" id="GO:0000271">
    <property type="term" value="P:polysaccharide biosynthetic process"/>
    <property type="evidence" value="ECO:0007669"/>
    <property type="project" value="InterPro"/>
</dbReference>
<gene>
    <name evidence="7" type="ORF">CFE62_000940</name>
</gene>
<evidence type="ECO:0000256" key="5">
    <source>
        <dbReference type="SAM" id="Phobius"/>
    </source>
</evidence>
<evidence type="ECO:0000313" key="7">
    <source>
        <dbReference type="EMBL" id="RDH40958.1"/>
    </source>
</evidence>
<protein>
    <submittedName>
        <fullName evidence="7">GtrA family protein</fullName>
    </submittedName>
</protein>
<feature type="transmembrane region" description="Helical" evidence="5">
    <location>
        <begin position="70"/>
        <end position="93"/>
    </location>
</feature>
<reference evidence="7 8" key="2">
    <citation type="journal article" date="2018" name="J. Invertebr. Pathol.">
        <title>'Candidatus Aquirickettsiella gammari' (Gammaproteobacteria: Legionellales: Coxiellaceae): A bacterial pathogen of the freshwater crustacean Gammarus fossarum (Malacostraca: Amphipoda).</title>
        <authorList>
            <person name="Bojko J."/>
            <person name="Dunn A.M."/>
            <person name="Stebbing P.D."/>
            <person name="van Aerle R."/>
            <person name="Bacela-Spychalska K."/>
            <person name="Bean T.P."/>
            <person name="Urrutia A."/>
            <person name="Stentiford G.D."/>
        </authorList>
    </citation>
    <scope>NUCLEOTIDE SEQUENCE [LARGE SCALE GENOMIC DNA]</scope>
    <source>
        <strain evidence="7">RA15029</strain>
    </source>
</reference>
<keyword evidence="2 5" id="KW-0812">Transmembrane</keyword>
<keyword evidence="8" id="KW-1185">Reference proteome</keyword>
<feature type="transmembrane region" description="Helical" evidence="5">
    <location>
        <begin position="12"/>
        <end position="34"/>
    </location>
</feature>
<proteinExistence type="predicted"/>
<dbReference type="EMBL" id="NMOS02000002">
    <property type="protein sequence ID" value="RDH40958.1"/>
    <property type="molecule type" value="Genomic_DNA"/>
</dbReference>
<evidence type="ECO:0000259" key="6">
    <source>
        <dbReference type="Pfam" id="PF04138"/>
    </source>
</evidence>
<organism evidence="7 8">
    <name type="scientific">Candidatus Aquirickettsiella gammari</name>
    <dbReference type="NCBI Taxonomy" id="2016198"/>
    <lineage>
        <taxon>Bacteria</taxon>
        <taxon>Pseudomonadati</taxon>
        <taxon>Pseudomonadota</taxon>
        <taxon>Gammaproteobacteria</taxon>
        <taxon>Legionellales</taxon>
        <taxon>Coxiellaceae</taxon>
        <taxon>Candidatus Aquirickettsiella</taxon>
    </lineage>
</organism>
<comment type="caution">
    <text evidence="7">The sequence shown here is derived from an EMBL/GenBank/DDBJ whole genome shotgun (WGS) entry which is preliminary data.</text>
</comment>
<evidence type="ECO:0000256" key="2">
    <source>
        <dbReference type="ARBA" id="ARBA00022692"/>
    </source>
</evidence>
<dbReference type="InterPro" id="IPR007267">
    <property type="entry name" value="GtrA_DPMS_TM"/>
</dbReference>
<comment type="subcellular location">
    <subcellularLocation>
        <location evidence="1">Membrane</location>
        <topology evidence="1">Multi-pass membrane protein</topology>
    </subcellularLocation>
</comment>
<sequence>MNETISTKKQFIRFLLVGCINTFFGYSIYVLLIFMGARYFLASFLATCLGMVFNFVTTGRIVFANNSFSIFFKFILVYMFLYGLNVGFIKVISLYTINFYLSGFVATVPISCIAFFLNRSIFLNKYTDESILFSKLNSGKKYYSKSYRN</sequence>
<feature type="transmembrane region" description="Helical" evidence="5">
    <location>
        <begin position="40"/>
        <end position="63"/>
    </location>
</feature>
<feature type="domain" description="GtrA/DPMS transmembrane" evidence="6">
    <location>
        <begin position="13"/>
        <end position="121"/>
    </location>
</feature>
<evidence type="ECO:0000256" key="1">
    <source>
        <dbReference type="ARBA" id="ARBA00004141"/>
    </source>
</evidence>
<evidence type="ECO:0000256" key="3">
    <source>
        <dbReference type="ARBA" id="ARBA00022989"/>
    </source>
</evidence>
<keyword evidence="3 5" id="KW-1133">Transmembrane helix</keyword>
<name>A0A370CJD9_9COXI</name>